<dbReference type="InterPro" id="IPR045584">
    <property type="entry name" value="Pilin-like"/>
</dbReference>
<comment type="caution">
    <text evidence="2">The sequence shown here is derived from an EMBL/GenBank/DDBJ whole genome shotgun (WGS) entry which is preliminary data.</text>
</comment>
<dbReference type="EMBL" id="AFOC01000008">
    <property type="protein sequence ID" value="EGV52489.1"/>
    <property type="molecule type" value="Genomic_DNA"/>
</dbReference>
<dbReference type="PROSITE" id="PS00409">
    <property type="entry name" value="PROKAR_NTER_METHYL"/>
    <property type="match status" value="1"/>
</dbReference>
<dbReference type="Proteomes" id="UP000004491">
    <property type="component" value="Unassembled WGS sequence"/>
</dbReference>
<keyword evidence="3" id="KW-1185">Reference proteome</keyword>
<evidence type="ECO:0000313" key="3">
    <source>
        <dbReference type="Proteomes" id="UP000004491"/>
    </source>
</evidence>
<dbReference type="AlphaFoldDB" id="G2DA88"/>
<dbReference type="InterPro" id="IPR012902">
    <property type="entry name" value="N_methyl_site"/>
</dbReference>
<evidence type="ECO:0000256" key="1">
    <source>
        <dbReference type="SAM" id="Phobius"/>
    </source>
</evidence>
<protein>
    <submittedName>
        <fullName evidence="2">General secretion pathway protein J</fullName>
    </submittedName>
</protein>
<organism evidence="2 3">
    <name type="scientific">endosymbiont of Riftia pachyptila</name>
    <name type="common">vent Ph05</name>
    <dbReference type="NCBI Taxonomy" id="1048808"/>
    <lineage>
        <taxon>Bacteria</taxon>
        <taxon>Pseudomonadati</taxon>
        <taxon>Pseudomonadota</taxon>
        <taxon>Gammaproteobacteria</taxon>
        <taxon>sulfur-oxidizing symbionts</taxon>
    </lineage>
</organism>
<keyword evidence="1" id="KW-1133">Transmembrane helix</keyword>
<sequence length="228" mass="26065">MRWMALVNDRHRQQGFTLLEILVAVALLSLLMTAAFSSVHYASRSWEAGIRRVGSGDAGRAAERLLAKMIRQLRMGRYSDGGKEHLLFDGEANQLAFIAPAPEYDERFADYEYLLRFTSVDGGGELVLFYLPRLPGDHPLRIDEEAPSQVLLHGLSEFRIAYYGQHRTTDLGWVEQWRQEEPAYPQLISFSFSIEDGAPVREKIIRVRSDLQATVSIKPRSRSRRRGR</sequence>
<keyword evidence="1" id="KW-0812">Transmembrane</keyword>
<reference evidence="2" key="1">
    <citation type="journal article" date="2011" name="ISME J.">
        <title>The endosymbionts of the deep-sea tubeworms Riftia pachyptila and Tevnia jerichonana share an identical physiology as revealed by proteogenomic analyses.</title>
        <authorList>
            <person name="Gardebrecht A."/>
            <person name="Markert S."/>
            <person name="Felbeck H."/>
            <person name="Thuermer A."/>
            <person name="Albrecht D."/>
            <person name="Wollherr A."/>
            <person name="Kabisch J."/>
            <person name="Lehmann R."/>
            <person name="Daniel R."/>
            <person name="Liesegang H."/>
            <person name="Hecker M."/>
            <person name="Sievert S.M."/>
            <person name="Schweder T."/>
        </authorList>
    </citation>
    <scope>NUCLEOTIDE SEQUENCE [LARGE SCALE GENOMIC DNA]</scope>
</reference>
<name>G2DA88_9GAMM</name>
<dbReference type="Pfam" id="PF07963">
    <property type="entry name" value="N_methyl"/>
    <property type="match status" value="1"/>
</dbReference>
<dbReference type="NCBIfam" id="TIGR02532">
    <property type="entry name" value="IV_pilin_GFxxxE"/>
    <property type="match status" value="1"/>
</dbReference>
<feature type="transmembrane region" description="Helical" evidence="1">
    <location>
        <begin position="21"/>
        <end position="42"/>
    </location>
</feature>
<keyword evidence="1" id="KW-0472">Membrane</keyword>
<evidence type="ECO:0000313" key="2">
    <source>
        <dbReference type="EMBL" id="EGV52489.1"/>
    </source>
</evidence>
<gene>
    <name evidence="2" type="ORF">Rifp1Sym_ah00290</name>
</gene>
<proteinExistence type="predicted"/>
<accession>G2DA88</accession>
<dbReference type="SUPFAM" id="SSF54523">
    <property type="entry name" value="Pili subunits"/>
    <property type="match status" value="1"/>
</dbReference>